<evidence type="ECO:0000256" key="8">
    <source>
        <dbReference type="ARBA" id="ARBA00031282"/>
    </source>
</evidence>
<comment type="catalytic activity">
    <reaction evidence="9">
        <text>2-oxoglutarate + O2 + 2 H(+) = ethene + 3 CO2 + H2O</text>
        <dbReference type="Rhea" id="RHEA:31523"/>
        <dbReference type="ChEBI" id="CHEBI:15377"/>
        <dbReference type="ChEBI" id="CHEBI:15378"/>
        <dbReference type="ChEBI" id="CHEBI:15379"/>
        <dbReference type="ChEBI" id="CHEBI:16526"/>
        <dbReference type="ChEBI" id="CHEBI:16810"/>
        <dbReference type="ChEBI" id="CHEBI:18153"/>
        <dbReference type="EC" id="1.13.12.19"/>
    </reaction>
</comment>
<keyword evidence="6" id="KW-0266">Ethylene biosynthesis</keyword>
<dbReference type="PRINTS" id="PR00682">
    <property type="entry name" value="IPNSYNTHASE"/>
</dbReference>
<dbReference type="EC" id="1.13.12.19" evidence="4"/>
<dbReference type="PANTHER" id="PTHR47990">
    <property type="entry name" value="2-OXOGLUTARATE (2OG) AND FE(II)-DEPENDENT OXYGENASE SUPERFAMILY PROTEIN-RELATED"/>
    <property type="match status" value="1"/>
</dbReference>
<accession>A0ABQ6Y9X4</accession>
<reference evidence="13 14" key="1">
    <citation type="submission" date="2012-09" db="EMBL/GenBank/DDBJ databases">
        <title>Genome Sequence of alkane-degrading Bacterium Alcanivorax sp. 6-D-6.</title>
        <authorList>
            <person name="Lai Q."/>
            <person name="Shao Z."/>
        </authorList>
    </citation>
    <scope>NUCLEOTIDE SEQUENCE [LARGE SCALE GENOMIC DNA]</scope>
    <source>
        <strain evidence="13 14">6-D-6</strain>
    </source>
</reference>
<dbReference type="SUPFAM" id="SSF51197">
    <property type="entry name" value="Clavaminate synthase-like"/>
    <property type="match status" value="1"/>
</dbReference>
<evidence type="ECO:0000256" key="1">
    <source>
        <dbReference type="ARBA" id="ARBA00001954"/>
    </source>
</evidence>
<evidence type="ECO:0000256" key="11">
    <source>
        <dbReference type="RuleBase" id="RU003682"/>
    </source>
</evidence>
<dbReference type="PROSITE" id="PS51471">
    <property type="entry name" value="FE2OG_OXY"/>
    <property type="match status" value="1"/>
</dbReference>
<name>A0ABQ6Y9X4_9GAMM</name>
<proteinExistence type="inferred from homology"/>
<dbReference type="Gene3D" id="2.60.120.330">
    <property type="entry name" value="B-lactam Antibiotic, Isopenicillin N Synthase, Chain"/>
    <property type="match status" value="1"/>
</dbReference>
<dbReference type="Pfam" id="PF14226">
    <property type="entry name" value="DIOX_N"/>
    <property type="match status" value="1"/>
</dbReference>
<gene>
    <name evidence="13" type="ORF">A6D6_01511</name>
</gene>
<evidence type="ECO:0000256" key="5">
    <source>
        <dbReference type="ARBA" id="ARBA00019045"/>
    </source>
</evidence>
<keyword evidence="14" id="KW-1185">Reference proteome</keyword>
<evidence type="ECO:0000256" key="6">
    <source>
        <dbReference type="ARBA" id="ARBA00022666"/>
    </source>
</evidence>
<dbReference type="InterPro" id="IPR027443">
    <property type="entry name" value="IPNS-like_sf"/>
</dbReference>
<keyword evidence="11" id="KW-0408">Iron</keyword>
<dbReference type="InterPro" id="IPR026992">
    <property type="entry name" value="DIOX_N"/>
</dbReference>
<dbReference type="InterPro" id="IPR050231">
    <property type="entry name" value="Iron_ascorbate_oxido_reductase"/>
</dbReference>
<comment type="catalytic activity">
    <reaction evidence="10">
        <text>L-arginine + 2-oxoglutarate + O2 = guanidine + L-glutamate 5-semialdehyde + succinate + CO2</text>
        <dbReference type="Rhea" id="RHEA:31535"/>
        <dbReference type="ChEBI" id="CHEBI:15379"/>
        <dbReference type="ChEBI" id="CHEBI:16526"/>
        <dbReference type="ChEBI" id="CHEBI:16810"/>
        <dbReference type="ChEBI" id="CHEBI:30031"/>
        <dbReference type="ChEBI" id="CHEBI:30087"/>
        <dbReference type="ChEBI" id="CHEBI:32682"/>
        <dbReference type="ChEBI" id="CHEBI:58066"/>
        <dbReference type="EC" id="1.14.20.7"/>
    </reaction>
</comment>
<evidence type="ECO:0000256" key="4">
    <source>
        <dbReference type="ARBA" id="ARBA00012531"/>
    </source>
</evidence>
<dbReference type="EMBL" id="AQPF01000008">
    <property type="protein sequence ID" value="KAF0806513.1"/>
    <property type="molecule type" value="Genomic_DNA"/>
</dbReference>
<evidence type="ECO:0000256" key="3">
    <source>
        <dbReference type="ARBA" id="ARBA00012293"/>
    </source>
</evidence>
<dbReference type="Pfam" id="PF03171">
    <property type="entry name" value="2OG-FeII_Oxy"/>
    <property type="match status" value="1"/>
</dbReference>
<comment type="similarity">
    <text evidence="11">Belongs to the iron/ascorbate-dependent oxidoreductase family.</text>
</comment>
<evidence type="ECO:0000313" key="13">
    <source>
        <dbReference type="EMBL" id="KAF0806513.1"/>
    </source>
</evidence>
<evidence type="ECO:0000313" key="14">
    <source>
        <dbReference type="Proteomes" id="UP000771797"/>
    </source>
</evidence>
<comment type="pathway">
    <text evidence="2">Alkene biosynthesis; ethylene biosynthesis via 2-oxoglutarate.</text>
</comment>
<dbReference type="InterPro" id="IPR044861">
    <property type="entry name" value="IPNS-like_FE2OG_OXY"/>
</dbReference>
<feature type="domain" description="Fe2OG dioxygenase" evidence="12">
    <location>
        <begin position="188"/>
        <end position="289"/>
    </location>
</feature>
<dbReference type="EC" id="1.14.20.7" evidence="3"/>
<organism evidence="13 14">
    <name type="scientific">Alcanivorax xiamenensis</name>
    <dbReference type="NCBI Taxonomy" id="1177156"/>
    <lineage>
        <taxon>Bacteria</taxon>
        <taxon>Pseudomonadati</taxon>
        <taxon>Pseudomonadota</taxon>
        <taxon>Gammaproteobacteria</taxon>
        <taxon>Oceanospirillales</taxon>
        <taxon>Alcanivoracaceae</taxon>
        <taxon>Alcanivorax</taxon>
    </lineage>
</organism>
<keyword evidence="11" id="KW-0560">Oxidoreductase</keyword>
<protein>
    <recommendedName>
        <fullName evidence="5">2-oxoglutarate-dependent ethylene/succinate-forming enzyme</fullName>
        <ecNumber evidence="4">1.13.12.19</ecNumber>
        <ecNumber evidence="3">1.14.20.7</ecNumber>
    </recommendedName>
    <alternativeName>
        <fullName evidence="7">2-oxoglutarate dioxygenase (ethylene-forming)</fullName>
    </alternativeName>
    <alternativeName>
        <fullName evidence="8">2-oxoglutarate/L-arginine monooxygenase/decarboxylase (succinate-forming)</fullName>
    </alternativeName>
</protein>
<evidence type="ECO:0000256" key="9">
    <source>
        <dbReference type="ARBA" id="ARBA00047725"/>
    </source>
</evidence>
<evidence type="ECO:0000256" key="2">
    <source>
        <dbReference type="ARBA" id="ARBA00004767"/>
    </source>
</evidence>
<evidence type="ECO:0000259" key="12">
    <source>
        <dbReference type="PROSITE" id="PS51471"/>
    </source>
</evidence>
<keyword evidence="11" id="KW-0479">Metal-binding</keyword>
<dbReference type="Proteomes" id="UP000771797">
    <property type="component" value="Unassembled WGS sequence"/>
</dbReference>
<comment type="caution">
    <text evidence="13">The sequence shown here is derived from an EMBL/GenBank/DDBJ whole genome shotgun (WGS) entry which is preliminary data.</text>
</comment>
<evidence type="ECO:0000256" key="10">
    <source>
        <dbReference type="ARBA" id="ARBA00049359"/>
    </source>
</evidence>
<dbReference type="InterPro" id="IPR005123">
    <property type="entry name" value="Oxoglu/Fe-dep_dioxygenase_dom"/>
</dbReference>
<evidence type="ECO:0000256" key="7">
    <source>
        <dbReference type="ARBA" id="ARBA00031011"/>
    </source>
</evidence>
<comment type="cofactor">
    <cofactor evidence="1">
        <name>Fe(2+)</name>
        <dbReference type="ChEBI" id="CHEBI:29033"/>
    </cofactor>
</comment>
<sequence length="336" mass="37876">MIEIRISDQRVIKGTTMESLPIISMAGLLSEQPAERQATASELGRACRDIGFFYLVDHGIPDSVFEALFEDASAFFSLPSDRKEALSIKRSPHNRGYVAIQDEKLNPVSGADSKEAFNIGHDLPADHPDVLNNKPFRGVNYWPDLPGWRERTLDYYHRCLNVARTLHRGFALDMGAAEDFFESRLIEPIATLRMLRYPAAQGDPYREDGAAGTHTDYGNVTLLKTDDVPGLEVRTKNGQWIDAPSFPGAFVCNIGDCLMRWSNDLYQSTPHRVRTPEAERYSVAFFMEADPDAMVDPRDLFPGQEPHYPPVSCSDYLAQRLNATYDFRAQPRLADR</sequence>